<feature type="signal peptide" evidence="1">
    <location>
        <begin position="1"/>
        <end position="19"/>
    </location>
</feature>
<evidence type="ECO:0000256" key="1">
    <source>
        <dbReference type="SAM" id="SignalP"/>
    </source>
</evidence>
<dbReference type="Proteomes" id="UP000887540">
    <property type="component" value="Unplaced"/>
</dbReference>
<keyword evidence="2" id="KW-1185">Reference proteome</keyword>
<dbReference type="AlphaFoldDB" id="A0A914E8K9"/>
<name>A0A914E8K9_9BILA</name>
<keyword evidence="1" id="KW-0732">Signal</keyword>
<evidence type="ECO:0000313" key="3">
    <source>
        <dbReference type="WBParaSite" id="ACRNAN_scaffold6143.g12110.t2"/>
    </source>
</evidence>
<reference evidence="3" key="1">
    <citation type="submission" date="2022-11" db="UniProtKB">
        <authorList>
            <consortium name="WormBaseParasite"/>
        </authorList>
    </citation>
    <scope>IDENTIFICATION</scope>
</reference>
<organism evidence="2 3">
    <name type="scientific">Acrobeloides nanus</name>
    <dbReference type="NCBI Taxonomy" id="290746"/>
    <lineage>
        <taxon>Eukaryota</taxon>
        <taxon>Metazoa</taxon>
        <taxon>Ecdysozoa</taxon>
        <taxon>Nematoda</taxon>
        <taxon>Chromadorea</taxon>
        <taxon>Rhabditida</taxon>
        <taxon>Tylenchina</taxon>
        <taxon>Cephalobomorpha</taxon>
        <taxon>Cephaloboidea</taxon>
        <taxon>Cephalobidae</taxon>
        <taxon>Acrobeloides</taxon>
    </lineage>
</organism>
<evidence type="ECO:0000313" key="2">
    <source>
        <dbReference type="Proteomes" id="UP000887540"/>
    </source>
</evidence>
<feature type="chain" id="PRO_5037710136" evidence="1">
    <location>
        <begin position="20"/>
        <end position="94"/>
    </location>
</feature>
<sequence length="94" mass="11033">MFLAVMIICLLVVNEEVKSFVLMEPRIRLRSKREVETKRRHESFRPSQYNKDCFFSPLNCVLMNYVVIDGKKVPVTLRRRDSNVVGDQKNGSEK</sequence>
<protein>
    <submittedName>
        <fullName evidence="3">Secreted protein</fullName>
    </submittedName>
</protein>
<proteinExistence type="predicted"/>
<accession>A0A914E8K9</accession>
<dbReference type="WBParaSite" id="ACRNAN_scaffold6143.g12110.t2">
    <property type="protein sequence ID" value="ACRNAN_scaffold6143.g12110.t2"/>
    <property type="gene ID" value="ACRNAN_scaffold6143.g12110"/>
</dbReference>